<keyword evidence="1" id="KW-1185">Reference proteome</keyword>
<dbReference type="WBParaSite" id="PDA_v2.g18088.t1">
    <property type="protein sequence ID" value="PDA_v2.g18088.t1"/>
    <property type="gene ID" value="PDA_v2.g18088"/>
</dbReference>
<evidence type="ECO:0000313" key="1">
    <source>
        <dbReference type="Proteomes" id="UP000887578"/>
    </source>
</evidence>
<accession>A0A914PI95</accession>
<name>A0A914PI95_9BILA</name>
<protein>
    <submittedName>
        <fullName evidence="2">Uncharacterized protein</fullName>
    </submittedName>
</protein>
<organism evidence="1 2">
    <name type="scientific">Panagrolaimus davidi</name>
    <dbReference type="NCBI Taxonomy" id="227884"/>
    <lineage>
        <taxon>Eukaryota</taxon>
        <taxon>Metazoa</taxon>
        <taxon>Ecdysozoa</taxon>
        <taxon>Nematoda</taxon>
        <taxon>Chromadorea</taxon>
        <taxon>Rhabditida</taxon>
        <taxon>Tylenchina</taxon>
        <taxon>Panagrolaimomorpha</taxon>
        <taxon>Panagrolaimoidea</taxon>
        <taxon>Panagrolaimidae</taxon>
        <taxon>Panagrolaimus</taxon>
    </lineage>
</organism>
<dbReference type="AlphaFoldDB" id="A0A914PI95"/>
<evidence type="ECO:0000313" key="2">
    <source>
        <dbReference type="WBParaSite" id="PDA_v2.g18088.t1"/>
    </source>
</evidence>
<proteinExistence type="predicted"/>
<sequence length="274" mass="31628">MEKSLVFDIPLVTKFWDFDYGTFSALPYNCRIKKIIKDEDGEFTIFCTKMKTKYSDEICIEVLNPSFEFDYILTTIDLNGTRLNSAIMLTWPRNRNGMANEAHRIFISLFLYNKIDNVKDRQRIRQYVHKSYNYKLPAIKPFKIPDSEKSFNYVSLLSTQKPSKNENSAKTEAQQIQSPPIPPIFGNIDNSTIIEKAINENNAPFDTKNLSKENVSLSSLIEYCNSFEIINNENVGTPFNEFSKIPESYVPDFNNPLKVNTIGQMPFYVSLISL</sequence>
<reference evidence="2" key="1">
    <citation type="submission" date="2022-11" db="UniProtKB">
        <authorList>
            <consortium name="WormBaseParasite"/>
        </authorList>
    </citation>
    <scope>IDENTIFICATION</scope>
</reference>
<dbReference type="Proteomes" id="UP000887578">
    <property type="component" value="Unplaced"/>
</dbReference>